<accession>F7YUC1</accession>
<dbReference type="SUPFAM" id="SSF53901">
    <property type="entry name" value="Thiolase-like"/>
    <property type="match status" value="2"/>
</dbReference>
<evidence type="ECO:0000256" key="3">
    <source>
        <dbReference type="ARBA" id="ARBA00023315"/>
    </source>
</evidence>
<feature type="domain" description="Thiolase C-terminal" evidence="7">
    <location>
        <begin position="269"/>
        <end position="399"/>
    </location>
</feature>
<dbReference type="Pfam" id="PF02803">
    <property type="entry name" value="Thiolase_C"/>
    <property type="match status" value="1"/>
</dbReference>
<evidence type="ECO:0000256" key="5">
    <source>
        <dbReference type="RuleBase" id="RU003557"/>
    </source>
</evidence>
<dbReference type="InterPro" id="IPR002155">
    <property type="entry name" value="Thiolase"/>
</dbReference>
<evidence type="ECO:0000256" key="4">
    <source>
        <dbReference type="PIRSR" id="PIRSR000429-1"/>
    </source>
</evidence>
<dbReference type="STRING" id="688269.Theth_1248"/>
<dbReference type="RefSeq" id="WP_013932539.1">
    <property type="nucleotide sequence ID" value="NC_015707.1"/>
</dbReference>
<dbReference type="InterPro" id="IPR020617">
    <property type="entry name" value="Thiolase_C"/>
</dbReference>
<dbReference type="GO" id="GO:0003985">
    <property type="term" value="F:acetyl-CoA C-acetyltransferase activity"/>
    <property type="evidence" value="ECO:0007669"/>
    <property type="project" value="UniProtKB-EC"/>
</dbReference>
<dbReference type="CDD" id="cd00751">
    <property type="entry name" value="thiolase"/>
    <property type="match status" value="1"/>
</dbReference>
<gene>
    <name evidence="8" type="ORF">Theth_1248</name>
</gene>
<dbReference type="OrthoDB" id="9764892at2"/>
<organism evidence="8 9">
    <name type="scientific">Pseudothermotoga thermarum DSM 5069</name>
    <dbReference type="NCBI Taxonomy" id="688269"/>
    <lineage>
        <taxon>Bacteria</taxon>
        <taxon>Thermotogati</taxon>
        <taxon>Thermotogota</taxon>
        <taxon>Thermotogae</taxon>
        <taxon>Thermotogales</taxon>
        <taxon>Thermotogaceae</taxon>
        <taxon>Pseudothermotoga</taxon>
    </lineage>
</organism>
<reference evidence="8 9" key="1">
    <citation type="submission" date="2010-11" db="EMBL/GenBank/DDBJ databases">
        <title>The complete genome of Thermotoga thermarum DSM 5069.</title>
        <authorList>
            <consortium name="US DOE Joint Genome Institute (JGI-PGF)"/>
            <person name="Lucas S."/>
            <person name="Copeland A."/>
            <person name="Lapidus A."/>
            <person name="Bruce D."/>
            <person name="Goodwin L."/>
            <person name="Pitluck S."/>
            <person name="Kyrpides N."/>
            <person name="Mavromatis K."/>
            <person name="Ivanova N."/>
            <person name="Zeytun A."/>
            <person name="Brettin T."/>
            <person name="Detter J.C."/>
            <person name="Tapia R."/>
            <person name="Han C."/>
            <person name="Land M."/>
            <person name="Hauser L."/>
            <person name="Markowitz V."/>
            <person name="Cheng J.-F."/>
            <person name="Hugenholtz P."/>
            <person name="Woyke T."/>
            <person name="Wu D."/>
            <person name="Spring S."/>
            <person name="Schroeder M."/>
            <person name="Brambilla E."/>
            <person name="Klenk H.-P."/>
            <person name="Eisen J.A."/>
        </authorList>
    </citation>
    <scope>NUCLEOTIDE SEQUENCE [LARGE SCALE GENOMIC DNA]</scope>
    <source>
        <strain evidence="8 9">DSM 5069</strain>
    </source>
</reference>
<evidence type="ECO:0000313" key="8">
    <source>
        <dbReference type="EMBL" id="AEH51320.1"/>
    </source>
</evidence>
<dbReference type="Pfam" id="PF00108">
    <property type="entry name" value="Thiolase_N"/>
    <property type="match status" value="1"/>
</dbReference>
<dbReference type="PROSITE" id="PS00099">
    <property type="entry name" value="THIOLASE_3"/>
    <property type="match status" value="1"/>
</dbReference>
<proteinExistence type="inferred from homology"/>
<dbReference type="EC" id="2.3.1.9" evidence="8"/>
<feature type="active site" description="Acyl-thioester intermediate" evidence="4">
    <location>
        <position position="88"/>
    </location>
</feature>
<dbReference type="eggNOG" id="COG0183">
    <property type="taxonomic scope" value="Bacteria"/>
</dbReference>
<feature type="domain" description="Thiolase N-terminal" evidence="6">
    <location>
        <begin position="4"/>
        <end position="262"/>
    </location>
</feature>
<feature type="active site" description="Proton acceptor" evidence="4">
    <location>
        <position position="357"/>
    </location>
</feature>
<dbReference type="InterPro" id="IPR020610">
    <property type="entry name" value="Thiolase_AS"/>
</dbReference>
<protein>
    <submittedName>
        <fullName evidence="8">Acetyl-CoA acetyltransferase</fullName>
        <ecNumber evidence="8">2.3.1.9</ecNumber>
    </submittedName>
</protein>
<dbReference type="PROSITE" id="PS00737">
    <property type="entry name" value="THIOLASE_2"/>
    <property type="match status" value="1"/>
</dbReference>
<dbReference type="PANTHER" id="PTHR18919:SF107">
    <property type="entry name" value="ACETYL-COA ACETYLTRANSFERASE, CYTOSOLIC"/>
    <property type="match status" value="1"/>
</dbReference>
<evidence type="ECO:0000256" key="2">
    <source>
        <dbReference type="ARBA" id="ARBA00022679"/>
    </source>
</evidence>
<dbReference type="HOGENOM" id="CLU_031026_0_0_0"/>
<evidence type="ECO:0000313" key="9">
    <source>
        <dbReference type="Proteomes" id="UP000006804"/>
    </source>
</evidence>
<keyword evidence="2 5" id="KW-0808">Transferase</keyword>
<sequence length="402" mass="43058" precursor="true">MRKVYIVGAKRTAIGTFGGSLKDVPAVQLGVVAAKAAMEQAGIKPEMVDETIVGCILTAGQGMGPGRQVSIYSGIPVEKPAYTVNMLCGSGMKALMIGAIDIMVGEAEIVLAGGIENMSMAPYLLPRARFGYRLGNGEIIDHMVFDGLTDAFNMYHMGITAENLAEMYKITREEQDLFAYKSQMKAKKAIETGRFKDEIVAVVIKDKKGDKVFDTDEHPRFDTTLEALAKLKPVFKPDGTITAGNASGINDGASMTVLASEDAVKKYGLKPLAEVISFAQHGVDPKIMGIGPVGAIRKALEKAKLNLKEDIALVELNEAFAAQSLAVLKELKKEHGIDDDWIEERVNVNGGAIALGHPIGASGNRIIVTLLYEMKKRQVEFGLASLCIGGGMGTAVIIRNVE</sequence>
<dbReference type="FunFam" id="3.40.47.10:FF:000010">
    <property type="entry name" value="Acetyl-CoA acetyltransferase (Thiolase)"/>
    <property type="match status" value="1"/>
</dbReference>
<dbReference type="NCBIfam" id="TIGR01930">
    <property type="entry name" value="AcCoA-C-Actrans"/>
    <property type="match status" value="1"/>
</dbReference>
<keyword evidence="3 5" id="KW-0012">Acyltransferase</keyword>
<dbReference type="PATRIC" id="fig|688269.3.peg.1285"/>
<dbReference type="AlphaFoldDB" id="F7YUC1"/>
<dbReference type="InterPro" id="IPR020615">
    <property type="entry name" value="Thiolase_acyl_enz_int_AS"/>
</dbReference>
<dbReference type="Proteomes" id="UP000006804">
    <property type="component" value="Chromosome"/>
</dbReference>
<keyword evidence="9" id="KW-1185">Reference proteome</keyword>
<evidence type="ECO:0000256" key="1">
    <source>
        <dbReference type="ARBA" id="ARBA00010982"/>
    </source>
</evidence>
<evidence type="ECO:0000259" key="6">
    <source>
        <dbReference type="Pfam" id="PF00108"/>
    </source>
</evidence>
<dbReference type="InterPro" id="IPR016039">
    <property type="entry name" value="Thiolase-like"/>
</dbReference>
<comment type="similarity">
    <text evidence="1 5">Belongs to the thiolase-like superfamily. Thiolase family.</text>
</comment>
<dbReference type="PANTHER" id="PTHR18919">
    <property type="entry name" value="ACETYL-COA C-ACYLTRANSFERASE"/>
    <property type="match status" value="1"/>
</dbReference>
<dbReference type="InterPro" id="IPR020613">
    <property type="entry name" value="Thiolase_CS"/>
</dbReference>
<name>F7YUC1_9THEM</name>
<evidence type="ECO:0000259" key="7">
    <source>
        <dbReference type="Pfam" id="PF02803"/>
    </source>
</evidence>
<feature type="active site" description="Proton acceptor" evidence="4">
    <location>
        <position position="387"/>
    </location>
</feature>
<dbReference type="EMBL" id="CP002351">
    <property type="protein sequence ID" value="AEH51320.1"/>
    <property type="molecule type" value="Genomic_DNA"/>
</dbReference>
<dbReference type="KEGG" id="tta:Theth_1248"/>
<dbReference type="InterPro" id="IPR020616">
    <property type="entry name" value="Thiolase_N"/>
</dbReference>
<dbReference type="PROSITE" id="PS00098">
    <property type="entry name" value="THIOLASE_1"/>
    <property type="match status" value="1"/>
</dbReference>
<dbReference type="Gene3D" id="3.40.47.10">
    <property type="match status" value="2"/>
</dbReference>
<dbReference type="PIRSF" id="PIRSF000429">
    <property type="entry name" value="Ac-CoA_Ac_transf"/>
    <property type="match status" value="1"/>
</dbReference>